<accession>A0A6N7KMM6</accession>
<dbReference type="EMBL" id="WBOF01000001">
    <property type="protein sequence ID" value="MQS11404.1"/>
    <property type="molecule type" value="Genomic_DNA"/>
</dbReference>
<name>A0A6N7KMM6_9ACTN</name>
<protein>
    <recommendedName>
        <fullName evidence="3">ABM domain-containing protein</fullName>
    </recommendedName>
</protein>
<keyword evidence="2" id="KW-1185">Reference proteome</keyword>
<organism evidence="1 2">
    <name type="scientific">Streptomyces kaniharaensis</name>
    <dbReference type="NCBI Taxonomy" id="212423"/>
    <lineage>
        <taxon>Bacteria</taxon>
        <taxon>Bacillati</taxon>
        <taxon>Actinomycetota</taxon>
        <taxon>Actinomycetes</taxon>
        <taxon>Kitasatosporales</taxon>
        <taxon>Streptomycetaceae</taxon>
        <taxon>Streptomyces</taxon>
    </lineage>
</organism>
<gene>
    <name evidence="1" type="ORF">F7Q99_03635</name>
</gene>
<proteinExistence type="predicted"/>
<evidence type="ECO:0000313" key="1">
    <source>
        <dbReference type="EMBL" id="MQS11404.1"/>
    </source>
</evidence>
<dbReference type="RefSeq" id="WP_153460043.1">
    <property type="nucleotide sequence ID" value="NZ_WBOF01000001.1"/>
</dbReference>
<dbReference type="OrthoDB" id="5182530at2"/>
<comment type="caution">
    <text evidence="1">The sequence shown here is derived from an EMBL/GenBank/DDBJ whole genome shotgun (WGS) entry which is preliminary data.</text>
</comment>
<evidence type="ECO:0008006" key="3">
    <source>
        <dbReference type="Google" id="ProtNLM"/>
    </source>
</evidence>
<reference evidence="1 2" key="1">
    <citation type="submission" date="2019-09" db="EMBL/GenBank/DDBJ databases">
        <title>Genome Sequences of Streptomyces kaniharaensis ATCC 21070.</title>
        <authorList>
            <person name="Zhu W."/>
            <person name="De Crecy-Lagard V."/>
            <person name="Richards N.G."/>
        </authorList>
    </citation>
    <scope>NUCLEOTIDE SEQUENCE [LARGE SCALE GENOMIC DNA]</scope>
    <source>
        <strain evidence="1 2">SF-557</strain>
    </source>
</reference>
<dbReference type="Proteomes" id="UP000450000">
    <property type="component" value="Unassembled WGS sequence"/>
</dbReference>
<dbReference type="AlphaFoldDB" id="A0A6N7KMM6"/>
<evidence type="ECO:0000313" key="2">
    <source>
        <dbReference type="Proteomes" id="UP000450000"/>
    </source>
</evidence>
<sequence length="203" mass="21817">MFVRTVYATGNPDRIDRTLDGLRVEALGLLTAQPGYRGYGLFADRALGKLTMGSWWESAQAERDSDKELGERRAELLAPLAGTVTTDLWEAVVVAPPGEAGPGAGFRLVRVDADPAKVDMMAEVFRDRALPTLEKMPGFVTSAMLVDRATGRASVGAIFADQESFVASRGPQADARAQAVAAVGATVRSVEEFEVVLLDRRHP</sequence>